<comment type="caution">
    <text evidence="1">The sequence shown here is derived from an EMBL/GenBank/DDBJ whole genome shotgun (WGS) entry which is preliminary data.</text>
</comment>
<evidence type="ECO:0000313" key="2">
    <source>
        <dbReference type="Proteomes" id="UP001148662"/>
    </source>
</evidence>
<keyword evidence="2" id="KW-1185">Reference proteome</keyword>
<organism evidence="1 2">
    <name type="scientific">Phlebia brevispora</name>
    <dbReference type="NCBI Taxonomy" id="194682"/>
    <lineage>
        <taxon>Eukaryota</taxon>
        <taxon>Fungi</taxon>
        <taxon>Dikarya</taxon>
        <taxon>Basidiomycota</taxon>
        <taxon>Agaricomycotina</taxon>
        <taxon>Agaricomycetes</taxon>
        <taxon>Polyporales</taxon>
        <taxon>Meruliaceae</taxon>
        <taxon>Phlebia</taxon>
    </lineage>
</organism>
<proteinExistence type="predicted"/>
<dbReference type="EMBL" id="JANHOG010001915">
    <property type="protein sequence ID" value="KAJ3529885.1"/>
    <property type="molecule type" value="Genomic_DNA"/>
</dbReference>
<accession>A0ACC1S1M5</accession>
<name>A0ACC1S1M5_9APHY</name>
<reference evidence="1" key="1">
    <citation type="submission" date="2022-07" db="EMBL/GenBank/DDBJ databases">
        <title>Genome Sequence of Phlebia brevispora.</title>
        <authorList>
            <person name="Buettner E."/>
        </authorList>
    </citation>
    <scope>NUCLEOTIDE SEQUENCE</scope>
    <source>
        <strain evidence="1">MPL23</strain>
    </source>
</reference>
<gene>
    <name evidence="1" type="ORF">NM688_g7790</name>
</gene>
<evidence type="ECO:0000313" key="1">
    <source>
        <dbReference type="EMBL" id="KAJ3529885.1"/>
    </source>
</evidence>
<sequence length="336" mass="38169">MASTSHTDSSIQAMSVAQLSHLSQSSPLGHATVRAEMSTRHLRMLARFLSNVHDFMPILRSLGAVISGSFALNYVLGTSSCDESDLDIYVPFDQFQAMVAYLADVEGYMEDDGEAERRRVLGQEQERLHDEAMLQLAHHNPHYTFIPVETGILRVASLRKATRKIDVIQSKSASALYAITRFWSTLQMNYLSASGYCVAYPQTTFRRIGVVSPHVMRDNANPRSFVLQLIHKYEARGYTFRHNWFEDNERGCSRDHAHVFCPTVRRTFEDKWSYCGSYASSTAAPRFNAARDGFVTEWKVTWQLGGHHQRNDEKLSCTARAWHSVTGQGEKRSLYN</sequence>
<protein>
    <submittedName>
        <fullName evidence="1">Uncharacterized protein</fullName>
    </submittedName>
</protein>
<dbReference type="Proteomes" id="UP001148662">
    <property type="component" value="Unassembled WGS sequence"/>
</dbReference>